<dbReference type="Pfam" id="PF00126">
    <property type="entry name" value="HTH_1"/>
    <property type="match status" value="1"/>
</dbReference>
<dbReference type="InterPro" id="IPR004606">
    <property type="entry name" value="Mop_domain"/>
</dbReference>
<dbReference type="GO" id="GO:0003700">
    <property type="term" value="F:DNA-binding transcription factor activity"/>
    <property type="evidence" value="ECO:0007669"/>
    <property type="project" value="InterPro"/>
</dbReference>
<dbReference type="SUPFAM" id="SSF46785">
    <property type="entry name" value="Winged helix' DNA-binding domain"/>
    <property type="match status" value="1"/>
</dbReference>
<dbReference type="GO" id="GO:0005886">
    <property type="term" value="C:plasma membrane"/>
    <property type="evidence" value="ECO:0007669"/>
    <property type="project" value="UniProtKB-SubCell"/>
</dbReference>
<dbReference type="PANTHER" id="PTHR30432:SF1">
    <property type="entry name" value="DNA-BINDING TRANSCRIPTIONAL DUAL REGULATOR MODE"/>
    <property type="match status" value="1"/>
</dbReference>
<dbReference type="NCBIfam" id="TIGR00638">
    <property type="entry name" value="Mop"/>
    <property type="match status" value="1"/>
</dbReference>
<dbReference type="InterPro" id="IPR008995">
    <property type="entry name" value="Mo/tungstate-bd_C_term_dom"/>
</dbReference>
<evidence type="ECO:0000256" key="2">
    <source>
        <dbReference type="ARBA" id="ARBA00022505"/>
    </source>
</evidence>
<evidence type="ECO:0000313" key="4">
    <source>
        <dbReference type="EMBL" id="QNO55365.1"/>
    </source>
</evidence>
<organism evidence="4">
    <name type="scientific">Candidatus Methanophaga sp. ANME-1 ERB7</name>
    <dbReference type="NCBI Taxonomy" id="2759913"/>
    <lineage>
        <taxon>Archaea</taxon>
        <taxon>Methanobacteriati</taxon>
        <taxon>Methanobacteriota</taxon>
        <taxon>Stenosarchaea group</taxon>
        <taxon>Methanomicrobia</taxon>
        <taxon>Candidatus Methanophagales</taxon>
        <taxon>Candidatus Methanophagaceae</taxon>
        <taxon>Candidatus Methanophaga</taxon>
    </lineage>
</organism>
<dbReference type="Gene3D" id="2.40.50.100">
    <property type="match status" value="1"/>
</dbReference>
<dbReference type="Gene3D" id="1.10.10.10">
    <property type="entry name" value="Winged helix-like DNA-binding domain superfamily/Winged helix DNA-binding domain"/>
    <property type="match status" value="1"/>
</dbReference>
<feature type="domain" description="Mop" evidence="3">
    <location>
        <begin position="120"/>
        <end position="186"/>
    </location>
</feature>
<dbReference type="EMBL" id="MT631611">
    <property type="protein sequence ID" value="QNO55365.1"/>
    <property type="molecule type" value="Genomic_DNA"/>
</dbReference>
<dbReference type="InterPro" id="IPR000847">
    <property type="entry name" value="LysR_HTH_N"/>
</dbReference>
<gene>
    <name evidence="4" type="ORF">LFMFKLDH_00019</name>
</gene>
<dbReference type="AlphaFoldDB" id="A0A7G9Z531"/>
<dbReference type="PANTHER" id="PTHR30432">
    <property type="entry name" value="TRANSCRIPTIONAL REGULATOR MODE"/>
    <property type="match status" value="1"/>
</dbReference>
<accession>A0A7G9Z531</accession>
<dbReference type="GO" id="GO:0015689">
    <property type="term" value="P:molybdate ion transport"/>
    <property type="evidence" value="ECO:0007669"/>
    <property type="project" value="InterPro"/>
</dbReference>
<evidence type="ECO:0000259" key="3">
    <source>
        <dbReference type="PROSITE" id="PS51866"/>
    </source>
</evidence>
<reference evidence="4" key="1">
    <citation type="submission" date="2020-06" db="EMBL/GenBank/DDBJ databases">
        <title>Unique genomic features of the anaerobic methanotrophic archaea.</title>
        <authorList>
            <person name="Chadwick G.L."/>
            <person name="Skennerton C.T."/>
            <person name="Laso-Perez R."/>
            <person name="Leu A.O."/>
            <person name="Speth D.R."/>
            <person name="Yu H."/>
            <person name="Morgan-Lang C."/>
            <person name="Hatzenpichler R."/>
            <person name="Goudeau D."/>
            <person name="Malmstrom R."/>
            <person name="Brazelton W.J."/>
            <person name="Woyke T."/>
            <person name="Hallam S.J."/>
            <person name="Tyson G.W."/>
            <person name="Wegener G."/>
            <person name="Boetius A."/>
            <person name="Orphan V."/>
        </authorList>
    </citation>
    <scope>NUCLEOTIDE SEQUENCE</scope>
</reference>
<dbReference type="Pfam" id="PF03459">
    <property type="entry name" value="TOBE"/>
    <property type="match status" value="1"/>
</dbReference>
<sequence>MHTSGKKYESRYKPWLEHKGKAILGEGRAKLLRAIHDSHSIRNAAKTLSIPYRSAWEHIRKIEKAIGSPVVKTHRGGAKGGGGAELTEEGARVLREYERYEQYLSSLSADEDYWEALDMKISARNKISGVVKAIEKGGVAASVKIEVSTPTIITALITRDAVDALDLKKGDYVEAVIKATEVMVSKE</sequence>
<dbReference type="PROSITE" id="PS51866">
    <property type="entry name" value="MOP"/>
    <property type="match status" value="1"/>
</dbReference>
<proteinExistence type="predicted"/>
<dbReference type="InterPro" id="IPR036390">
    <property type="entry name" value="WH_DNA-bd_sf"/>
</dbReference>
<dbReference type="InterPro" id="IPR036388">
    <property type="entry name" value="WH-like_DNA-bd_sf"/>
</dbReference>
<evidence type="ECO:0000256" key="1">
    <source>
        <dbReference type="ARBA" id="ARBA00004202"/>
    </source>
</evidence>
<dbReference type="InterPro" id="IPR051815">
    <property type="entry name" value="Molybdate_resp_trans_reg"/>
</dbReference>
<dbReference type="InterPro" id="IPR005116">
    <property type="entry name" value="Transp-assoc_OB_typ1"/>
</dbReference>
<comment type="subcellular location">
    <subcellularLocation>
        <location evidence="1">Cell membrane</location>
        <topology evidence="1">Peripheral membrane protein</topology>
    </subcellularLocation>
</comment>
<protein>
    <recommendedName>
        <fullName evidence="3">Mop domain-containing protein</fullName>
    </recommendedName>
</protein>
<name>A0A7G9Z531_9EURY</name>
<dbReference type="SUPFAM" id="SSF50331">
    <property type="entry name" value="MOP-like"/>
    <property type="match status" value="1"/>
</dbReference>
<keyword evidence="2" id="KW-0500">Molybdenum</keyword>